<accession>A0A5Q2TRZ7</accession>
<proteinExistence type="predicted"/>
<dbReference type="Pfam" id="PF13133">
    <property type="entry name" value="DUF3949"/>
    <property type="match status" value="1"/>
</dbReference>
<keyword evidence="1" id="KW-1133">Transmembrane helix</keyword>
<keyword evidence="1" id="KW-0812">Transmembrane</keyword>
<evidence type="ECO:0000313" key="2">
    <source>
        <dbReference type="EMBL" id="QGH35548.1"/>
    </source>
</evidence>
<evidence type="ECO:0000313" key="3">
    <source>
        <dbReference type="Proteomes" id="UP000339690"/>
    </source>
</evidence>
<feature type="transmembrane region" description="Helical" evidence="1">
    <location>
        <begin position="48"/>
        <end position="71"/>
    </location>
</feature>
<evidence type="ECO:0000256" key="1">
    <source>
        <dbReference type="SAM" id="Phobius"/>
    </source>
</evidence>
<keyword evidence="3" id="KW-1185">Reference proteome</keyword>
<gene>
    <name evidence="2" type="ORF">GI584_16500</name>
</gene>
<protein>
    <submittedName>
        <fullName evidence="2">DUF3949 domain-containing protein</fullName>
    </submittedName>
</protein>
<dbReference type="EMBL" id="CP045915">
    <property type="protein sequence ID" value="QGH35548.1"/>
    <property type="molecule type" value="Genomic_DNA"/>
</dbReference>
<dbReference type="KEGG" id="grc:GI584_16500"/>
<name>A0A5Q2TRZ7_9BACI</name>
<dbReference type="Proteomes" id="UP000339690">
    <property type="component" value="Chromosome"/>
</dbReference>
<dbReference type="InterPro" id="IPR025032">
    <property type="entry name" value="DUF3949"/>
</dbReference>
<organism evidence="2 3">
    <name type="scientific">Gracilibacillus salitolerans</name>
    <dbReference type="NCBI Taxonomy" id="2663022"/>
    <lineage>
        <taxon>Bacteria</taxon>
        <taxon>Bacillati</taxon>
        <taxon>Bacillota</taxon>
        <taxon>Bacilli</taxon>
        <taxon>Bacillales</taxon>
        <taxon>Bacillaceae</taxon>
        <taxon>Gracilibacillus</taxon>
    </lineage>
</organism>
<sequence length="76" mass="8890">MIMVGAYILLSSVLVPFQYRYLEGLEEEQYRNWKNQSDYYKSKSAAEQVLHANAQGNLLFVLANVMAYIIYKIIKH</sequence>
<dbReference type="AlphaFoldDB" id="A0A5Q2TRZ7"/>
<keyword evidence="1" id="KW-0472">Membrane</keyword>
<reference evidence="2 3" key="1">
    <citation type="submission" date="2019-11" db="EMBL/GenBank/DDBJ databases">
        <title>Gracilibacillus salitolerans sp. nov., a moderate halophile isolated from a saline soil in northwest China.</title>
        <authorList>
            <person name="Gan L."/>
        </authorList>
    </citation>
    <scope>NUCLEOTIDE SEQUENCE [LARGE SCALE GENOMIC DNA]</scope>
    <source>
        <strain evidence="2 3">SCU50</strain>
    </source>
</reference>